<feature type="compositionally biased region" description="Acidic residues" evidence="5">
    <location>
        <begin position="292"/>
        <end position="303"/>
    </location>
</feature>
<evidence type="ECO:0000256" key="2">
    <source>
        <dbReference type="ARBA" id="ARBA00022525"/>
    </source>
</evidence>
<keyword evidence="6" id="KW-1133">Transmembrane helix</keyword>
<feature type="compositionally biased region" description="Low complexity" evidence="5">
    <location>
        <begin position="307"/>
        <end position="327"/>
    </location>
</feature>
<evidence type="ECO:0000313" key="10">
    <source>
        <dbReference type="Proteomes" id="UP000076794"/>
    </source>
</evidence>
<dbReference type="EMBL" id="CP014209">
    <property type="protein sequence ID" value="ANC32495.1"/>
    <property type="molecule type" value="Genomic_DNA"/>
</dbReference>
<feature type="signal peptide" evidence="7">
    <location>
        <begin position="1"/>
        <end position="31"/>
    </location>
</feature>
<protein>
    <recommendedName>
        <fullName evidence="8">Gram-positive cocci surface proteins LPxTG domain-containing protein</fullName>
    </recommendedName>
</protein>
<feature type="chain" id="PRO_5007822896" description="Gram-positive cocci surface proteins LPxTG domain-containing protein" evidence="7">
    <location>
        <begin position="32"/>
        <end position="368"/>
    </location>
</feature>
<dbReference type="PATRIC" id="fig|1300344.3.peg.2998"/>
<evidence type="ECO:0000256" key="6">
    <source>
        <dbReference type="SAM" id="Phobius"/>
    </source>
</evidence>
<dbReference type="Proteomes" id="UP000076794">
    <property type="component" value="Chromosome"/>
</dbReference>
<proteinExistence type="predicted"/>
<dbReference type="NCBIfam" id="TIGR01167">
    <property type="entry name" value="LPXTG_anchor"/>
    <property type="match status" value="1"/>
</dbReference>
<keyword evidence="2" id="KW-0964">Secreted</keyword>
<sequence>MSRRGAVRARAAAGTVLAATLVLGGAGTAVADVEPSPEESPSAEVDGYAPPPVLTVDVLEPICDGDVPYLRYAVDVENLEDPPDTVDITWVNPEGDDVVQAGLPLTGRVLWPGAEVGPEGEALDWPGWSFVDGEWVVGDEFDWVRPSVSLEFEVNPTATATVGYPEASPACATPPGTPEPTIDVDTLTPLCVAGVTYLDYAVEVTGTPNDTVTLTWDNPDGEDYVHADQPLSGRVLWPGAYPERFVDLPADEGWELVNNMWQNTRDFGWAVGDVDVTFAVNPEVTVTVTYPDDTENCVEEEVPPGEPGDTPDPGENPNDPGANPNDPGESELPRTGGEVAGLIALAAGLLAVGTATVLLVRRRRHAED</sequence>
<dbReference type="PROSITE" id="PS50847">
    <property type="entry name" value="GRAM_POS_ANCHORING"/>
    <property type="match status" value="1"/>
</dbReference>
<dbReference type="STRING" id="1300344.I598_2979"/>
<evidence type="ECO:0000313" key="9">
    <source>
        <dbReference type="EMBL" id="ANC32495.1"/>
    </source>
</evidence>
<keyword evidence="1" id="KW-0134">Cell wall</keyword>
<evidence type="ECO:0000256" key="7">
    <source>
        <dbReference type="SAM" id="SignalP"/>
    </source>
</evidence>
<keyword evidence="3 7" id="KW-0732">Signal</keyword>
<organism evidence="9 10">
    <name type="scientific">Isoptericola dokdonensis DS-3</name>
    <dbReference type="NCBI Taxonomy" id="1300344"/>
    <lineage>
        <taxon>Bacteria</taxon>
        <taxon>Bacillati</taxon>
        <taxon>Actinomycetota</taxon>
        <taxon>Actinomycetes</taxon>
        <taxon>Micrococcales</taxon>
        <taxon>Promicromonosporaceae</taxon>
        <taxon>Isoptericola</taxon>
    </lineage>
</organism>
<evidence type="ECO:0000259" key="8">
    <source>
        <dbReference type="PROSITE" id="PS50847"/>
    </source>
</evidence>
<keyword evidence="10" id="KW-1185">Reference proteome</keyword>
<name>A0A161I3C6_9MICO</name>
<feature type="transmembrane region" description="Helical" evidence="6">
    <location>
        <begin position="339"/>
        <end position="360"/>
    </location>
</feature>
<evidence type="ECO:0000256" key="3">
    <source>
        <dbReference type="ARBA" id="ARBA00022729"/>
    </source>
</evidence>
<dbReference type="InterPro" id="IPR019931">
    <property type="entry name" value="LPXTG_anchor"/>
</dbReference>
<dbReference type="KEGG" id="ido:I598_2979"/>
<evidence type="ECO:0000256" key="4">
    <source>
        <dbReference type="ARBA" id="ARBA00023088"/>
    </source>
</evidence>
<feature type="domain" description="Gram-positive cocci surface proteins LPxTG" evidence="8">
    <location>
        <begin position="332"/>
        <end position="368"/>
    </location>
</feature>
<dbReference type="AlphaFoldDB" id="A0A161I3C6"/>
<dbReference type="Pfam" id="PF00746">
    <property type="entry name" value="Gram_pos_anchor"/>
    <property type="match status" value="1"/>
</dbReference>
<accession>A0A161I3C6</accession>
<keyword evidence="4" id="KW-0572">Peptidoglycan-anchor</keyword>
<evidence type="ECO:0000256" key="5">
    <source>
        <dbReference type="SAM" id="MobiDB-lite"/>
    </source>
</evidence>
<reference evidence="9 10" key="1">
    <citation type="submission" date="2016-01" db="EMBL/GenBank/DDBJ databases">
        <title>Complete genome sequence of a soil Actinobacterium, Isoptericola dokdonensis DS-3.</title>
        <authorList>
            <person name="Kwon S.-K."/>
            <person name="Kim J.F."/>
        </authorList>
    </citation>
    <scope>NUCLEOTIDE SEQUENCE [LARGE SCALE GENOMIC DNA]</scope>
    <source>
        <strain evidence="9 10">DS-3</strain>
    </source>
</reference>
<keyword evidence="6" id="KW-0472">Membrane</keyword>
<evidence type="ECO:0000256" key="1">
    <source>
        <dbReference type="ARBA" id="ARBA00022512"/>
    </source>
</evidence>
<keyword evidence="6" id="KW-0812">Transmembrane</keyword>
<gene>
    <name evidence="9" type="ORF">I598_2979</name>
</gene>
<feature type="region of interest" description="Disordered" evidence="5">
    <location>
        <begin position="291"/>
        <end position="336"/>
    </location>
</feature>